<organism evidence="2">
    <name type="scientific">marine sediment metagenome</name>
    <dbReference type="NCBI Taxonomy" id="412755"/>
    <lineage>
        <taxon>unclassified sequences</taxon>
        <taxon>metagenomes</taxon>
        <taxon>ecological metagenomes</taxon>
    </lineage>
</organism>
<protein>
    <recommendedName>
        <fullName evidence="1">Peptidase M28 domain-containing protein</fullName>
    </recommendedName>
</protein>
<dbReference type="AlphaFoldDB" id="A0A0F9MRI5"/>
<reference evidence="2" key="1">
    <citation type="journal article" date="2015" name="Nature">
        <title>Complex archaea that bridge the gap between prokaryotes and eukaryotes.</title>
        <authorList>
            <person name="Spang A."/>
            <person name="Saw J.H."/>
            <person name="Jorgensen S.L."/>
            <person name="Zaremba-Niedzwiedzka K."/>
            <person name="Martijn J."/>
            <person name="Lind A.E."/>
            <person name="van Eijk R."/>
            <person name="Schleper C."/>
            <person name="Guy L."/>
            <person name="Ettema T.J."/>
        </authorList>
    </citation>
    <scope>NUCLEOTIDE SEQUENCE</scope>
</reference>
<dbReference type="Gene3D" id="3.40.630.10">
    <property type="entry name" value="Zn peptidases"/>
    <property type="match status" value="1"/>
</dbReference>
<feature type="domain" description="Peptidase M28" evidence="1">
    <location>
        <begin position="256"/>
        <end position="459"/>
    </location>
</feature>
<dbReference type="GO" id="GO:0006508">
    <property type="term" value="P:proteolysis"/>
    <property type="evidence" value="ECO:0007669"/>
    <property type="project" value="InterPro"/>
</dbReference>
<proteinExistence type="predicted"/>
<dbReference type="InterPro" id="IPR007484">
    <property type="entry name" value="Peptidase_M28"/>
</dbReference>
<dbReference type="PANTHER" id="PTHR12147:SF26">
    <property type="entry name" value="PEPTIDASE M28 DOMAIN-CONTAINING PROTEIN"/>
    <property type="match status" value="1"/>
</dbReference>
<name>A0A0F9MRI5_9ZZZZ</name>
<comment type="caution">
    <text evidence="2">The sequence shown here is derived from an EMBL/GenBank/DDBJ whole genome shotgun (WGS) entry which is preliminary data.</text>
</comment>
<accession>A0A0F9MRI5</accession>
<dbReference type="EMBL" id="LAZR01005191">
    <property type="protein sequence ID" value="KKN02027.1"/>
    <property type="molecule type" value="Genomic_DNA"/>
</dbReference>
<dbReference type="Gene3D" id="3.50.30.30">
    <property type="match status" value="1"/>
</dbReference>
<evidence type="ECO:0000313" key="2">
    <source>
        <dbReference type="EMBL" id="KKN02027.1"/>
    </source>
</evidence>
<dbReference type="GO" id="GO:0008235">
    <property type="term" value="F:metalloexopeptidase activity"/>
    <property type="evidence" value="ECO:0007669"/>
    <property type="project" value="InterPro"/>
</dbReference>
<dbReference type="SUPFAM" id="SSF52025">
    <property type="entry name" value="PA domain"/>
    <property type="match status" value="1"/>
</dbReference>
<gene>
    <name evidence="2" type="ORF">LCGC14_1121830</name>
</gene>
<dbReference type="SUPFAM" id="SSF53187">
    <property type="entry name" value="Zn-dependent exopeptidases"/>
    <property type="match status" value="1"/>
</dbReference>
<dbReference type="Pfam" id="PF04389">
    <property type="entry name" value="Peptidase_M28"/>
    <property type="match status" value="1"/>
</dbReference>
<evidence type="ECO:0000259" key="1">
    <source>
        <dbReference type="Pfam" id="PF04389"/>
    </source>
</evidence>
<dbReference type="PANTHER" id="PTHR12147">
    <property type="entry name" value="METALLOPEPTIDASE M28 FAMILY MEMBER"/>
    <property type="match status" value="1"/>
</dbReference>
<dbReference type="InterPro" id="IPR045175">
    <property type="entry name" value="M28_fam"/>
</dbReference>
<dbReference type="InterPro" id="IPR046450">
    <property type="entry name" value="PA_dom_sf"/>
</dbReference>
<sequence length="498" mass="54646">MNTLLNKLAVVCTLGFTLITAAQTETEKVTETISKSDIEGHIYFLADDALKGRATGSPELKIAASYLANSFRRYGVKPNPETGTYYQDVTLTRESPPKNVTINLNNQSITDFTFINATSLNSEQDAIFLNYGLVDDYKGKDVKGKVIVIKAGSSEASDVRAAFGLLQTKQKLADDNGAIALIELLNVADSTWGFVDHHFSGPTMRIADNRNDEAKAAHVWIQDEDNQMAEAFSATQKISSKIAIGEKQEEVVVSQNVIGIIEGTDAKLKDEYIIYSAHYDHVGIGEPDAKGDTIYNGARDNAVGTTTVLSMAENLAKYPTKRSALFILFTGEENGLLGSSYYVEHPILPLNKMVYCFNSDNGGYNDTSLITIVGLTRTTAEKNIFNAAEEFGLKAIEDPAKEQGLFDRSDNVNFAKKGIPAPTFSLGFTSFDGEVTKYYHQPGDEAQTLDYDYLLKFFQAYVLAGRNIANDKITPIWNAGDKYEEASKGLYDTNAIQN</sequence>